<dbReference type="Proteomes" id="UP000663882">
    <property type="component" value="Unassembled WGS sequence"/>
</dbReference>
<organism evidence="1 2">
    <name type="scientific">Rotaria sordida</name>
    <dbReference type="NCBI Taxonomy" id="392033"/>
    <lineage>
        <taxon>Eukaryota</taxon>
        <taxon>Metazoa</taxon>
        <taxon>Spiralia</taxon>
        <taxon>Gnathifera</taxon>
        <taxon>Rotifera</taxon>
        <taxon>Eurotatoria</taxon>
        <taxon>Bdelloidea</taxon>
        <taxon>Philodinida</taxon>
        <taxon>Philodinidae</taxon>
        <taxon>Rotaria</taxon>
    </lineage>
</organism>
<proteinExistence type="predicted"/>
<evidence type="ECO:0000313" key="1">
    <source>
        <dbReference type="EMBL" id="CAF0855135.1"/>
    </source>
</evidence>
<comment type="caution">
    <text evidence="1">The sequence shown here is derived from an EMBL/GenBank/DDBJ whole genome shotgun (WGS) entry which is preliminary data.</text>
</comment>
<gene>
    <name evidence="1" type="ORF">RFH988_LOCUS6668</name>
</gene>
<sequence length="103" mass="12343">MARLCNHSRYCRTACSTISKYRRTIRSTTDIVEQLAQQCLFRYRRTIGSTISKYRRMICSTISKYRRMIRSTKVSINFKTNYFFLLFRVGRASYPIVTIFKIQ</sequence>
<reference evidence="1" key="1">
    <citation type="submission" date="2021-02" db="EMBL/GenBank/DDBJ databases">
        <authorList>
            <person name="Nowell W R."/>
        </authorList>
    </citation>
    <scope>NUCLEOTIDE SEQUENCE</scope>
</reference>
<accession>A0A813WAL0</accession>
<name>A0A813WAL0_9BILA</name>
<dbReference type="AlphaFoldDB" id="A0A813WAL0"/>
<protein>
    <submittedName>
        <fullName evidence="1">Uncharacterized protein</fullName>
    </submittedName>
</protein>
<evidence type="ECO:0000313" key="2">
    <source>
        <dbReference type="Proteomes" id="UP000663882"/>
    </source>
</evidence>
<dbReference type="EMBL" id="CAJNOO010000203">
    <property type="protein sequence ID" value="CAF0855135.1"/>
    <property type="molecule type" value="Genomic_DNA"/>
</dbReference>